<feature type="domain" description="Calcineurin-like phosphoesterase" evidence="5">
    <location>
        <begin position="38"/>
        <end position="239"/>
    </location>
</feature>
<dbReference type="EMBL" id="FPHN01000245">
    <property type="protein sequence ID" value="SFV68304.1"/>
    <property type="molecule type" value="Genomic_DNA"/>
</dbReference>
<dbReference type="AlphaFoldDB" id="A0A1W1CR94"/>
<evidence type="ECO:0000259" key="5">
    <source>
        <dbReference type="Pfam" id="PF00149"/>
    </source>
</evidence>
<keyword evidence="6" id="KW-0418">Kinase</keyword>
<keyword evidence="6" id="KW-0723">Serine/threonine-protein kinase</keyword>
<evidence type="ECO:0000256" key="2">
    <source>
        <dbReference type="ARBA" id="ARBA00022801"/>
    </source>
</evidence>
<comment type="similarity">
    <text evidence="4">Belongs to the cyclic nucleotide phosphodiesterase class-III family.</text>
</comment>
<gene>
    <name evidence="6" type="ORF">MNB_SV-14-525</name>
</gene>
<keyword evidence="3" id="KW-0408">Iron</keyword>
<keyword evidence="1" id="KW-0479">Metal-binding</keyword>
<dbReference type="PANTHER" id="PTHR42988:SF2">
    <property type="entry name" value="CYCLIC NUCLEOTIDE PHOSPHODIESTERASE CBUA0032-RELATED"/>
    <property type="match status" value="1"/>
</dbReference>
<name>A0A1W1CR94_9ZZZZ</name>
<evidence type="ECO:0000313" key="6">
    <source>
        <dbReference type="EMBL" id="SFV68304.1"/>
    </source>
</evidence>
<dbReference type="PANTHER" id="PTHR42988">
    <property type="entry name" value="PHOSPHOHYDROLASE"/>
    <property type="match status" value="1"/>
</dbReference>
<dbReference type="InterPro" id="IPR004843">
    <property type="entry name" value="Calcineurin-like_PHP"/>
</dbReference>
<evidence type="ECO:0000256" key="4">
    <source>
        <dbReference type="ARBA" id="ARBA00025742"/>
    </source>
</evidence>
<dbReference type="GO" id="GO:0004674">
    <property type="term" value="F:protein serine/threonine kinase activity"/>
    <property type="evidence" value="ECO:0007669"/>
    <property type="project" value="UniProtKB-KW"/>
</dbReference>
<dbReference type="Pfam" id="PF00149">
    <property type="entry name" value="Metallophos"/>
    <property type="match status" value="1"/>
</dbReference>
<protein>
    <submittedName>
        <fullName evidence="6">Serine/threonine protein kinase related protein</fullName>
    </submittedName>
</protein>
<keyword evidence="6" id="KW-0808">Transferase</keyword>
<evidence type="ECO:0000256" key="3">
    <source>
        <dbReference type="ARBA" id="ARBA00023004"/>
    </source>
</evidence>
<dbReference type="InterPro" id="IPR050884">
    <property type="entry name" value="CNP_phosphodiesterase-III"/>
</dbReference>
<dbReference type="GO" id="GO:0046872">
    <property type="term" value="F:metal ion binding"/>
    <property type="evidence" value="ECO:0007669"/>
    <property type="project" value="UniProtKB-KW"/>
</dbReference>
<dbReference type="GO" id="GO:0016787">
    <property type="term" value="F:hydrolase activity"/>
    <property type="evidence" value="ECO:0007669"/>
    <property type="project" value="UniProtKB-KW"/>
</dbReference>
<accession>A0A1W1CR94</accession>
<sequence>MKKTRRSFMKGALALGILPLSLVAQEKTQPKKEEDKTLRFIHITDSHMDLQDEDSVEAMESMVTFVNKKYSNLDFVLFGGDNFNNNVKGNKDALVFKKIISKLNSPALLVRGNKESNPNPNDSINLDEFKTLFLDNKLLSVEGKDWVVEKKGYTVLGLDSCIEGENNGVYSKETIAFAEKVLKKGKPTVIMNHHPYTNYWNEKDEKLIHKYVLNNSDEVQKRLFSYNNLILTLSGHKHIDSVTKIQNVKTIVTRGFVRPLDLDQYPMRYVEILDNKISHKLIYTKEV</sequence>
<reference evidence="6" key="1">
    <citation type="submission" date="2016-10" db="EMBL/GenBank/DDBJ databases">
        <authorList>
            <person name="de Groot N.N."/>
        </authorList>
    </citation>
    <scope>NUCLEOTIDE SEQUENCE</scope>
</reference>
<dbReference type="SUPFAM" id="SSF56300">
    <property type="entry name" value="Metallo-dependent phosphatases"/>
    <property type="match status" value="1"/>
</dbReference>
<dbReference type="InterPro" id="IPR029052">
    <property type="entry name" value="Metallo-depent_PP-like"/>
</dbReference>
<dbReference type="Gene3D" id="3.60.21.10">
    <property type="match status" value="1"/>
</dbReference>
<proteinExistence type="inferred from homology"/>
<evidence type="ECO:0000256" key="1">
    <source>
        <dbReference type="ARBA" id="ARBA00022723"/>
    </source>
</evidence>
<organism evidence="6">
    <name type="scientific">hydrothermal vent metagenome</name>
    <dbReference type="NCBI Taxonomy" id="652676"/>
    <lineage>
        <taxon>unclassified sequences</taxon>
        <taxon>metagenomes</taxon>
        <taxon>ecological metagenomes</taxon>
    </lineage>
</organism>
<keyword evidence="2" id="KW-0378">Hydrolase</keyword>